<name>A0AA38SM16_9ASTR</name>
<comment type="caution">
    <text evidence="1">The sequence shown here is derived from an EMBL/GenBank/DDBJ whole genome shotgun (WGS) entry which is preliminary data.</text>
</comment>
<dbReference type="InterPro" id="IPR039638">
    <property type="entry name" value="MED33A/B"/>
</dbReference>
<evidence type="ECO:0000313" key="1">
    <source>
        <dbReference type="EMBL" id="KAJ9538381.1"/>
    </source>
</evidence>
<dbReference type="GO" id="GO:2000762">
    <property type="term" value="P:regulation of phenylpropanoid metabolic process"/>
    <property type="evidence" value="ECO:0007669"/>
    <property type="project" value="InterPro"/>
</dbReference>
<accession>A0AA38SM16</accession>
<dbReference type="AlphaFoldDB" id="A0AA38SM16"/>
<keyword evidence="2" id="KW-1185">Reference proteome</keyword>
<dbReference type="EMBL" id="JARYMX010000008">
    <property type="protein sequence ID" value="KAJ9538381.1"/>
    <property type="molecule type" value="Genomic_DNA"/>
</dbReference>
<evidence type="ECO:0000313" key="2">
    <source>
        <dbReference type="Proteomes" id="UP001172457"/>
    </source>
</evidence>
<dbReference type="PANTHER" id="PTHR33739">
    <property type="entry name" value="OS07G0681500 PROTEIN"/>
    <property type="match status" value="1"/>
</dbReference>
<dbReference type="Proteomes" id="UP001172457">
    <property type="component" value="Chromosome 8"/>
</dbReference>
<reference evidence="1" key="1">
    <citation type="submission" date="2023-03" db="EMBL/GenBank/DDBJ databases">
        <title>Chromosome-scale reference genome and RAD-based genetic map of yellow starthistle (Centaurea solstitialis) reveal putative structural variation and QTLs associated with invader traits.</title>
        <authorList>
            <person name="Reatini B."/>
            <person name="Cang F.A."/>
            <person name="Jiang Q."/>
            <person name="Mckibben M.T.W."/>
            <person name="Barker M.S."/>
            <person name="Rieseberg L.H."/>
            <person name="Dlugosch K.M."/>
        </authorList>
    </citation>
    <scope>NUCLEOTIDE SEQUENCE</scope>
    <source>
        <strain evidence="1">CAN-66</strain>
        <tissue evidence="1">Leaf</tissue>
    </source>
</reference>
<protein>
    <submittedName>
        <fullName evidence="1">Uncharacterized protein</fullName>
    </submittedName>
</protein>
<gene>
    <name evidence="1" type="ORF">OSB04_031114</name>
</gene>
<dbReference type="PANTHER" id="PTHR33739:SF5">
    <property type="entry name" value="MEDIATOR OF RNA POLYMERASE II TRANSCRIPTION SUBUNIT 33A"/>
    <property type="match status" value="1"/>
</dbReference>
<organism evidence="1 2">
    <name type="scientific">Centaurea solstitialis</name>
    <name type="common">yellow star-thistle</name>
    <dbReference type="NCBI Taxonomy" id="347529"/>
    <lineage>
        <taxon>Eukaryota</taxon>
        <taxon>Viridiplantae</taxon>
        <taxon>Streptophyta</taxon>
        <taxon>Embryophyta</taxon>
        <taxon>Tracheophyta</taxon>
        <taxon>Spermatophyta</taxon>
        <taxon>Magnoliopsida</taxon>
        <taxon>eudicotyledons</taxon>
        <taxon>Gunneridae</taxon>
        <taxon>Pentapetalae</taxon>
        <taxon>asterids</taxon>
        <taxon>campanulids</taxon>
        <taxon>Asterales</taxon>
        <taxon>Asteraceae</taxon>
        <taxon>Carduoideae</taxon>
        <taxon>Cardueae</taxon>
        <taxon>Centaureinae</taxon>
        <taxon>Centaurea</taxon>
    </lineage>
</organism>
<dbReference type="GO" id="GO:0016592">
    <property type="term" value="C:mediator complex"/>
    <property type="evidence" value="ECO:0007669"/>
    <property type="project" value="InterPro"/>
</dbReference>
<sequence>MAVSLGTLSSSSSGSSSNSKMLWESVLDLTKISQNKGSDPLIWAIHLSSQLSSAGVSLPSTDLANLLVSHICWENNNPISWKFLEKALMFNIVPPLLVLALLSTRVIPKRHTQQAAFRLYMELLKRHAFKLKSHVEFQNYPDHEFYRQCSPLSQIFGVKVNEPGSLLLVFIFSVVWQLVEAALGDEGLLELTEERKFRWNVPQDMELGDCGSYDGKRTEYQEMLQSRNTDGCRAHRAFPAKQSNF</sequence>
<proteinExistence type="predicted"/>